<evidence type="ECO:0000313" key="2">
    <source>
        <dbReference type="EMBL" id="MFD0738716.1"/>
    </source>
</evidence>
<comment type="caution">
    <text evidence="2">The sequence shown here is derived from an EMBL/GenBank/DDBJ whole genome shotgun (WGS) entry which is preliminary data.</text>
</comment>
<dbReference type="InterPro" id="IPR049368">
    <property type="entry name" value="FkbO_Hyg5-like_N"/>
</dbReference>
<dbReference type="Gene3D" id="3.30.1330.40">
    <property type="entry name" value="RutC-like"/>
    <property type="match status" value="1"/>
</dbReference>
<organism evidence="2 3">
    <name type="scientific">Lysobacter koreensis</name>
    <dbReference type="NCBI Taxonomy" id="266122"/>
    <lineage>
        <taxon>Bacteria</taxon>
        <taxon>Pseudomonadati</taxon>
        <taxon>Pseudomonadota</taxon>
        <taxon>Gammaproteobacteria</taxon>
        <taxon>Lysobacterales</taxon>
        <taxon>Lysobacteraceae</taxon>
        <taxon>Lysobacter</taxon>
    </lineage>
</organism>
<accession>A0ABW2YLJ1</accession>
<proteinExistence type="predicted"/>
<dbReference type="RefSeq" id="WP_386812542.1">
    <property type="nucleotide sequence ID" value="NZ_JBHTIH010000003.1"/>
</dbReference>
<protein>
    <submittedName>
        <fullName evidence="2">Pteridine-dependent deoxygenase</fullName>
    </submittedName>
</protein>
<dbReference type="Proteomes" id="UP001597090">
    <property type="component" value="Unassembled WGS sequence"/>
</dbReference>
<dbReference type="InterPro" id="IPR035959">
    <property type="entry name" value="RutC-like_sf"/>
</dbReference>
<dbReference type="Pfam" id="PF21168">
    <property type="entry name" value="FkbO_Hyg5-like_N"/>
    <property type="match status" value="1"/>
</dbReference>
<keyword evidence="3" id="KW-1185">Reference proteome</keyword>
<dbReference type="EMBL" id="JBHTIH010000003">
    <property type="protein sequence ID" value="MFD0738716.1"/>
    <property type="molecule type" value="Genomic_DNA"/>
</dbReference>
<sequence length="342" mass="36551">MSDAIPASGPHARLQVDYSDETLDALLAAPDTLAVFGFGHAAPRADDPRYLRVALEPHGGAAPLEVWRGGAPVARGREHGIAWAEDGALQFGALQLDEADGDGIDGIGEAAYRRLLAFTAARGYPHLLRIWNYFDAITDGDGDAERYKRFCVGRARGLGDVPAGTLPAATAIGRPTDTPARDSADASQAGSLQVYWLASRTPGTPLENPRQLSAYRYPRVYGPQPPSFARALLPPEPMPLLLSGTAAIVGHESRHADCVATQVDETLANFDSLIAAARLQRPSLPARFGPGTRLKVYVRDHDELAAVAALLDARLGADVPRIVLHANVCRRELRVEIDGSHA</sequence>
<evidence type="ECO:0000313" key="3">
    <source>
        <dbReference type="Proteomes" id="UP001597090"/>
    </source>
</evidence>
<reference evidence="3" key="1">
    <citation type="journal article" date="2019" name="Int. J. Syst. Evol. Microbiol.">
        <title>The Global Catalogue of Microorganisms (GCM) 10K type strain sequencing project: providing services to taxonomists for standard genome sequencing and annotation.</title>
        <authorList>
            <consortium name="The Broad Institute Genomics Platform"/>
            <consortium name="The Broad Institute Genome Sequencing Center for Infectious Disease"/>
            <person name="Wu L."/>
            <person name="Ma J."/>
        </authorList>
    </citation>
    <scope>NUCLEOTIDE SEQUENCE [LARGE SCALE GENOMIC DNA]</scope>
    <source>
        <strain evidence="3">CCUG 55491</strain>
    </source>
</reference>
<gene>
    <name evidence="2" type="ORF">ACFQZQ_05425</name>
</gene>
<name>A0ABW2YLJ1_9GAMM</name>
<evidence type="ECO:0000259" key="1">
    <source>
        <dbReference type="Pfam" id="PF21168"/>
    </source>
</evidence>
<feature type="domain" description="Chorismatase FkbO/Hyg5-like N-terminal" evidence="1">
    <location>
        <begin position="65"/>
        <end position="177"/>
    </location>
</feature>
<dbReference type="SUPFAM" id="SSF55298">
    <property type="entry name" value="YjgF-like"/>
    <property type="match status" value="1"/>
</dbReference>